<dbReference type="AlphaFoldDB" id="A0A547PAA1"/>
<dbReference type="InterPro" id="IPR036412">
    <property type="entry name" value="HAD-like_sf"/>
</dbReference>
<reference evidence="1 2" key="1">
    <citation type="submission" date="2019-06" db="EMBL/GenBank/DDBJ databases">
        <title>Erythrobacter insulae sp. nov., isolated from a tidal flat.</title>
        <authorList>
            <person name="Yoon J.-H."/>
        </authorList>
    </citation>
    <scope>NUCLEOTIDE SEQUENCE [LARGE SCALE GENOMIC DNA]</scope>
    <source>
        <strain evidence="1 2">JBTF-M21</strain>
    </source>
</reference>
<accession>A0A547PAA1</accession>
<dbReference type="InterPro" id="IPR023214">
    <property type="entry name" value="HAD_sf"/>
</dbReference>
<dbReference type="Proteomes" id="UP000316343">
    <property type="component" value="Unassembled WGS sequence"/>
</dbReference>
<dbReference type="Gene3D" id="3.40.50.1000">
    <property type="entry name" value="HAD superfamily/HAD-like"/>
    <property type="match status" value="1"/>
</dbReference>
<dbReference type="OrthoDB" id="9816564at2"/>
<dbReference type="RefSeq" id="WP_142787333.1">
    <property type="nucleotide sequence ID" value="NZ_VHJK01000001.1"/>
</dbReference>
<dbReference type="GO" id="GO:0016787">
    <property type="term" value="F:hydrolase activity"/>
    <property type="evidence" value="ECO:0007669"/>
    <property type="project" value="UniProtKB-KW"/>
</dbReference>
<organism evidence="1 2">
    <name type="scientific">Erythrobacter insulae</name>
    <dbReference type="NCBI Taxonomy" id="2584124"/>
    <lineage>
        <taxon>Bacteria</taxon>
        <taxon>Pseudomonadati</taxon>
        <taxon>Pseudomonadota</taxon>
        <taxon>Alphaproteobacteria</taxon>
        <taxon>Sphingomonadales</taxon>
        <taxon>Erythrobacteraceae</taxon>
        <taxon>Erythrobacter/Porphyrobacter group</taxon>
        <taxon>Erythrobacter</taxon>
    </lineage>
</organism>
<dbReference type="EMBL" id="VHJK01000001">
    <property type="protein sequence ID" value="TRD11069.1"/>
    <property type="molecule type" value="Genomic_DNA"/>
</dbReference>
<gene>
    <name evidence="1" type="ORF">FGU71_03850</name>
</gene>
<keyword evidence="1" id="KW-0378">Hydrolase</keyword>
<sequence>MTETILPHELAQALDRAPAGIKLLSLDCFDTLLWRDCHAPTDVFAAFDAALPGQRIVGETNARKAQQTLRRSSEVGLDAIYAQVLPNASAAHRKHAIAEELAAEARACFAFGPAVDLMRAAKARGLSVIIVSDTYLDAVQLEQLIRSAAGDAVADLIDRVFASSQAGISKGQGLLSKALKVMKCRPHEALHLGDNKAADYDASRALGVPALHLLQFSDAARGRLRFERAFAQIIGEQRDDMRGLQPHRAILSRDEPLCDDPAEALGLSVLGPVFAGFDRWLRSEAEMLRVKQGGTVHWLFMLRDGYLPKRVHEAGGACPNTASVEISRFTATAASLSSREAYDGHIALEHGLNPATLARQMLMDDAEIERIVGTPHSAADKSAASAKLITELRKGQRQKITLRRARGFADRLTEHVRQAVDPQPGDTLMLVDLGYNGSAQNRIDALLQETFGVQVAGRYLLLREMQATGLDKRGLIDARHFDPECLEALCGNVAVIEQLATCDLGSVVDYTDQGAPIRKDSAVKGKQSDIREAVQRGVVSFTKAAAVPPIIRDNFAHEARAWRDGVAAALGRFMYLPAAEELDVLARFEHDINLGSERMVSLFDPDHAREGMRRRGLFYMKGSSRMFLPAELAQEDMSTRLSLIAQKRFGLGLSYTDHTRSAFELPVFYVSSNDTAQTTVEARATHDGYFAARIPLGSKGFGAALQFGGVLEWIELVSITCSPVSGLKGGFANDAPPVPVTAQFDGVEERAPGLFECLSETSLVLVPPDAVPACDEPQMLEFVFRPLRKRGDSATPFAARAATARAAITASEKAA</sequence>
<dbReference type="Pfam" id="PF00702">
    <property type="entry name" value="Hydrolase"/>
    <property type="match status" value="1"/>
</dbReference>
<keyword evidence="2" id="KW-1185">Reference proteome</keyword>
<proteinExistence type="predicted"/>
<dbReference type="SUPFAM" id="SSF56784">
    <property type="entry name" value="HAD-like"/>
    <property type="match status" value="1"/>
</dbReference>
<comment type="caution">
    <text evidence="1">The sequence shown here is derived from an EMBL/GenBank/DDBJ whole genome shotgun (WGS) entry which is preliminary data.</text>
</comment>
<evidence type="ECO:0000313" key="1">
    <source>
        <dbReference type="EMBL" id="TRD11069.1"/>
    </source>
</evidence>
<name>A0A547PAA1_9SPHN</name>
<protein>
    <submittedName>
        <fullName evidence="1">HAD family hydrolase</fullName>
    </submittedName>
</protein>
<evidence type="ECO:0000313" key="2">
    <source>
        <dbReference type="Proteomes" id="UP000316343"/>
    </source>
</evidence>